<proteinExistence type="predicted"/>
<protein>
    <submittedName>
        <fullName evidence="1">Uncharacterized protein</fullName>
    </submittedName>
</protein>
<organism evidence="1 2">
    <name type="scientific">Pseudomonas putida</name>
    <name type="common">Arthrobacter siderocapsulatus</name>
    <dbReference type="NCBI Taxonomy" id="303"/>
    <lineage>
        <taxon>Bacteria</taxon>
        <taxon>Pseudomonadati</taxon>
        <taxon>Pseudomonadota</taxon>
        <taxon>Gammaproteobacteria</taxon>
        <taxon>Pseudomonadales</taxon>
        <taxon>Pseudomonadaceae</taxon>
        <taxon>Pseudomonas</taxon>
    </lineage>
</organism>
<dbReference type="Proteomes" id="UP000077752">
    <property type="component" value="Unassembled WGS sequence"/>
</dbReference>
<reference evidence="1 2" key="1">
    <citation type="submission" date="2016-03" db="EMBL/GenBank/DDBJ databases">
        <title>Draft Genome Assembly of Pseudomonas putida strain CBF10-2.</title>
        <authorList>
            <person name="Iyer R.S."/>
            <person name="Damania A."/>
        </authorList>
    </citation>
    <scope>NUCLEOTIDE SEQUENCE [LARGE SCALE GENOMIC DNA]</scope>
    <source>
        <strain evidence="1 2">CBF10-2</strain>
    </source>
</reference>
<dbReference type="AlphaFoldDB" id="A0A177SLS0"/>
<comment type="caution">
    <text evidence="1">The sequence shown here is derived from an EMBL/GenBank/DDBJ whole genome shotgun (WGS) entry which is preliminary data.</text>
</comment>
<evidence type="ECO:0000313" key="2">
    <source>
        <dbReference type="Proteomes" id="UP000077752"/>
    </source>
</evidence>
<accession>A0A177SLS0</accession>
<sequence>MNINDPFAYWAIRCFEIKAACFAFETPLLDKYSFFLALDEGATTLAITMKASQYSALFSFHNIRLVFAG</sequence>
<dbReference type="EMBL" id="LUCV01000027">
    <property type="protein sequence ID" value="OAI91269.1"/>
    <property type="molecule type" value="Genomic_DNA"/>
</dbReference>
<name>A0A177SLS0_PSEPU</name>
<evidence type="ECO:0000313" key="1">
    <source>
        <dbReference type="EMBL" id="OAI91269.1"/>
    </source>
</evidence>
<gene>
    <name evidence="1" type="ORF">AYO28_22205</name>
</gene>